<dbReference type="InterPro" id="IPR006710">
    <property type="entry name" value="Glyco_hydro_43"/>
</dbReference>
<evidence type="ECO:0000256" key="6">
    <source>
        <dbReference type="RuleBase" id="RU361187"/>
    </source>
</evidence>
<keyword evidence="3 6" id="KW-0378">Hydrolase</keyword>
<evidence type="ECO:0000256" key="4">
    <source>
        <dbReference type="ARBA" id="ARBA00023295"/>
    </source>
</evidence>
<reference evidence="8 9" key="1">
    <citation type="submission" date="2017-08" db="EMBL/GenBank/DDBJ databases">
        <title>Infants hospitalized years apart are colonized by the same room-sourced microbial strains.</title>
        <authorList>
            <person name="Brooks B."/>
            <person name="Olm M.R."/>
            <person name="Firek B.A."/>
            <person name="Baker R."/>
            <person name="Thomas B.C."/>
            <person name="Morowitz M.J."/>
            <person name="Banfield J.F."/>
        </authorList>
    </citation>
    <scope>NUCLEOTIDE SEQUENCE [LARGE SCALE GENOMIC DNA]</scope>
    <source>
        <strain evidence="8">S2_018_000_R3_119</strain>
    </source>
</reference>
<name>A0A2W4YYC5_9SPHN</name>
<evidence type="ECO:0000256" key="3">
    <source>
        <dbReference type="ARBA" id="ARBA00022801"/>
    </source>
</evidence>
<dbReference type="GO" id="GO:0046556">
    <property type="term" value="F:alpha-L-arabinofuranosidase activity"/>
    <property type="evidence" value="ECO:0007669"/>
    <property type="project" value="InterPro"/>
</dbReference>
<dbReference type="PANTHER" id="PTHR43817">
    <property type="entry name" value="GLYCOSYL HYDROLASE"/>
    <property type="match status" value="1"/>
</dbReference>
<dbReference type="EMBL" id="QFMX01000008">
    <property type="protein sequence ID" value="PZO73242.1"/>
    <property type="molecule type" value="Genomic_DNA"/>
</dbReference>
<dbReference type="InterPro" id="IPR006311">
    <property type="entry name" value="TAT_signal"/>
</dbReference>
<dbReference type="InterPro" id="IPR036195">
    <property type="entry name" value="AbfB_ABD_sf"/>
</dbReference>
<comment type="similarity">
    <text evidence="1 6">Belongs to the glycosyl hydrolase 43 family.</text>
</comment>
<dbReference type="CDD" id="cd18817">
    <property type="entry name" value="GH43f_LbAraf43-like"/>
    <property type="match status" value="1"/>
</dbReference>
<keyword evidence="4 6" id="KW-0326">Glycosidase</keyword>
<dbReference type="Proteomes" id="UP000249555">
    <property type="component" value="Unassembled WGS sequence"/>
</dbReference>
<accession>A0A2W4YYC5</accession>
<evidence type="ECO:0000256" key="5">
    <source>
        <dbReference type="PIRSR" id="PIRSR606710-2"/>
    </source>
</evidence>
<feature type="domain" description="Alpha-L-arabinofuranosidase B arabinose-binding" evidence="7">
    <location>
        <begin position="357"/>
        <end position="479"/>
    </location>
</feature>
<dbReference type="Pfam" id="PF04616">
    <property type="entry name" value="Glyco_hydro_43"/>
    <property type="match status" value="1"/>
</dbReference>
<dbReference type="PANTHER" id="PTHR43817:SF1">
    <property type="entry name" value="HYDROLASE, FAMILY 43, PUTATIVE (AFU_ORTHOLOGUE AFUA_3G01660)-RELATED"/>
    <property type="match status" value="1"/>
</dbReference>
<dbReference type="Gene3D" id="2.115.10.20">
    <property type="entry name" value="Glycosyl hydrolase domain, family 43"/>
    <property type="match status" value="1"/>
</dbReference>
<dbReference type="Gene3D" id="2.80.10.50">
    <property type="match status" value="1"/>
</dbReference>
<comment type="caution">
    <text evidence="8">The sequence shown here is derived from an EMBL/GenBank/DDBJ whole genome shotgun (WGS) entry which is preliminary data.</text>
</comment>
<proteinExistence type="inferred from homology"/>
<protein>
    <submittedName>
        <fullName evidence="8">Arabinofuranosidase</fullName>
    </submittedName>
</protein>
<sequence length="480" mass="51707">MTDLNRRLFLAGATAASASGAIARLPGGTPAAAPVPSNPVVRQRADAQVFRHTDGYYYLTGSVPEYDRLVLRRSRTLAGLTTAREQILWRHLASGPLSGFIWAPELHLIDGRWIMYFAAGPSGGGEDVFRIRTYALVADGPDPMTARWSVLGQLKTPWDSFNLDSTSFVHRGTRYLCWAQREPGIETNSNLYLAPLATPITLAKPPIRIAVPTLDWEIQGYKVAEAPSLLARNGKLFITYSASATDARYCLGLLTADATADIMKADSWTKSPKPVFVSSSVTGVYGPGHNSFTVDEQGRDVLVYHGRDYAAIKGDPLLDPNRHTRMQRLYYTADGMPDFGIPVGNGPVPDRFSPASDKTAYLRHDGDKVSVGRGDIPSSQFRQMPGLAGRGSVSLVPIDAPDRYLVAQADGRIGLATKDASRAFAERASFLPQPGLSNAKGVTFAAFGKPGMVLRHTAGGLALGTATRPADRASATFLVS</sequence>
<evidence type="ECO:0000256" key="1">
    <source>
        <dbReference type="ARBA" id="ARBA00009865"/>
    </source>
</evidence>
<gene>
    <name evidence="8" type="ORF">DI640_09215</name>
</gene>
<dbReference type="SUPFAM" id="SSF110221">
    <property type="entry name" value="AbfB domain"/>
    <property type="match status" value="1"/>
</dbReference>
<dbReference type="SUPFAM" id="SSF75005">
    <property type="entry name" value="Arabinanase/levansucrase/invertase"/>
    <property type="match status" value="1"/>
</dbReference>
<dbReference type="InterPro" id="IPR023296">
    <property type="entry name" value="Glyco_hydro_beta-prop_sf"/>
</dbReference>
<dbReference type="CDD" id="cd23265">
    <property type="entry name" value="beta-trefoil_ABD_ABFB-like"/>
    <property type="match status" value="1"/>
</dbReference>
<evidence type="ECO:0000313" key="8">
    <source>
        <dbReference type="EMBL" id="PZO73242.1"/>
    </source>
</evidence>
<evidence type="ECO:0000259" key="7">
    <source>
        <dbReference type="Pfam" id="PF05270"/>
    </source>
</evidence>
<evidence type="ECO:0000256" key="2">
    <source>
        <dbReference type="ARBA" id="ARBA00022729"/>
    </source>
</evidence>
<dbReference type="GO" id="GO:0046373">
    <property type="term" value="P:L-arabinose metabolic process"/>
    <property type="evidence" value="ECO:0007669"/>
    <property type="project" value="InterPro"/>
</dbReference>
<dbReference type="InterPro" id="IPR007934">
    <property type="entry name" value="AbfB_ABD"/>
</dbReference>
<keyword evidence="2" id="KW-0732">Signal</keyword>
<organism evidence="8 9">
    <name type="scientific">Sphingomonas taxi</name>
    <dbReference type="NCBI Taxonomy" id="1549858"/>
    <lineage>
        <taxon>Bacteria</taxon>
        <taxon>Pseudomonadati</taxon>
        <taxon>Pseudomonadota</taxon>
        <taxon>Alphaproteobacteria</taxon>
        <taxon>Sphingomonadales</taxon>
        <taxon>Sphingomonadaceae</taxon>
        <taxon>Sphingomonas</taxon>
    </lineage>
</organism>
<dbReference type="PROSITE" id="PS51318">
    <property type="entry name" value="TAT"/>
    <property type="match status" value="1"/>
</dbReference>
<dbReference type="Pfam" id="PF05270">
    <property type="entry name" value="AbfB"/>
    <property type="match status" value="1"/>
</dbReference>
<evidence type="ECO:0000313" key="9">
    <source>
        <dbReference type="Proteomes" id="UP000249555"/>
    </source>
</evidence>
<feature type="site" description="Important for catalytic activity, responsible for pKa modulation of the active site Glu and correct orientation of both the proton donor and substrate" evidence="5">
    <location>
        <position position="164"/>
    </location>
</feature>
<dbReference type="AlphaFoldDB" id="A0A2W4YYC5"/>